<protein>
    <submittedName>
        <fullName evidence="1">Uncharacterized protein</fullName>
    </submittedName>
</protein>
<proteinExistence type="predicted"/>
<gene>
    <name evidence="1" type="ORF">GCM10022267_33230</name>
</gene>
<accession>A0ABP7B0C1</accession>
<keyword evidence="2" id="KW-1185">Reference proteome</keyword>
<name>A0ABP7B0C1_9PSEU</name>
<organism evidence="1 2">
    <name type="scientific">Lentzea roselyniae</name>
    <dbReference type="NCBI Taxonomy" id="531940"/>
    <lineage>
        <taxon>Bacteria</taxon>
        <taxon>Bacillati</taxon>
        <taxon>Actinomycetota</taxon>
        <taxon>Actinomycetes</taxon>
        <taxon>Pseudonocardiales</taxon>
        <taxon>Pseudonocardiaceae</taxon>
        <taxon>Lentzea</taxon>
    </lineage>
</organism>
<dbReference type="Proteomes" id="UP001500711">
    <property type="component" value="Unassembled WGS sequence"/>
</dbReference>
<sequence length="81" mass="9183">MEAPVECLELLRLTDGPSFGGIVVYDVKRFEKNQFYADDDDGGSGSAWRDLWFCFGKINEDPLFINRQDGTIWGFTDQGIV</sequence>
<dbReference type="EMBL" id="BAABBE010000008">
    <property type="protein sequence ID" value="GAA3644063.1"/>
    <property type="molecule type" value="Genomic_DNA"/>
</dbReference>
<evidence type="ECO:0000313" key="1">
    <source>
        <dbReference type="EMBL" id="GAA3644063.1"/>
    </source>
</evidence>
<evidence type="ECO:0000313" key="2">
    <source>
        <dbReference type="Proteomes" id="UP001500711"/>
    </source>
</evidence>
<comment type="caution">
    <text evidence="1">The sequence shown here is derived from an EMBL/GenBank/DDBJ whole genome shotgun (WGS) entry which is preliminary data.</text>
</comment>
<reference evidence="2" key="1">
    <citation type="journal article" date="2019" name="Int. J. Syst. Evol. Microbiol.">
        <title>The Global Catalogue of Microorganisms (GCM) 10K type strain sequencing project: providing services to taxonomists for standard genome sequencing and annotation.</title>
        <authorList>
            <consortium name="The Broad Institute Genomics Platform"/>
            <consortium name="The Broad Institute Genome Sequencing Center for Infectious Disease"/>
            <person name="Wu L."/>
            <person name="Ma J."/>
        </authorList>
    </citation>
    <scope>NUCLEOTIDE SEQUENCE [LARGE SCALE GENOMIC DNA]</scope>
    <source>
        <strain evidence="2">JCM 17494</strain>
    </source>
</reference>